<dbReference type="PANTHER" id="PTHR12861">
    <property type="entry name" value="TRANSLOCON-ASSOCIATED PROTEIN, BETA SUBUNIT PRECURSOR TRAP-BETA SIGNAL SEQUENCE RECEPTOR BETA SUBUNIT"/>
    <property type="match status" value="1"/>
</dbReference>
<sequence>MACSRLISSFFLVWLVAGLTVVQCAETESDSDTVDPYDEQIERAFLIVHKKIFEPDVVIGKNMTVIVSIYNAGGSAAYDVTVEDHSWPAETFSSTASEARASYPRIAAGATVQLKYGVSPLSNAGKAAFQGLPAVVQYRPESDSKDVQLAFSSTPAFYILSKYQIFLRSLLTVGSYLTGGALTSAKQWSNVSYMFAAMALIIGGSWAYNAFSGGLAPVCALEGIQLPVA</sequence>
<keyword evidence="3" id="KW-1185">Reference proteome</keyword>
<accession>A0AAW1NTU5</accession>
<feature type="chain" id="PRO_5043968370" description="Translocon-associated protein subunit beta" evidence="1">
    <location>
        <begin position="25"/>
        <end position="229"/>
    </location>
</feature>
<dbReference type="GO" id="GO:0005783">
    <property type="term" value="C:endoplasmic reticulum"/>
    <property type="evidence" value="ECO:0007669"/>
    <property type="project" value="TreeGrafter"/>
</dbReference>
<name>A0AAW1NTU5_9CHLO</name>
<dbReference type="PANTHER" id="PTHR12861:SF3">
    <property type="entry name" value="TRANSLOCON-ASSOCIATED PROTEIN SUBUNIT BETA"/>
    <property type="match status" value="1"/>
</dbReference>
<evidence type="ECO:0000313" key="2">
    <source>
        <dbReference type="EMBL" id="KAK9797023.1"/>
    </source>
</evidence>
<organism evidence="2 3">
    <name type="scientific">Symbiochloris irregularis</name>
    <dbReference type="NCBI Taxonomy" id="706552"/>
    <lineage>
        <taxon>Eukaryota</taxon>
        <taxon>Viridiplantae</taxon>
        <taxon>Chlorophyta</taxon>
        <taxon>core chlorophytes</taxon>
        <taxon>Trebouxiophyceae</taxon>
        <taxon>Trebouxiales</taxon>
        <taxon>Trebouxiaceae</taxon>
        <taxon>Symbiochloris</taxon>
    </lineage>
</organism>
<comment type="caution">
    <text evidence="2">The sequence shown here is derived from an EMBL/GenBank/DDBJ whole genome shotgun (WGS) entry which is preliminary data.</text>
</comment>
<proteinExistence type="predicted"/>
<evidence type="ECO:0000313" key="3">
    <source>
        <dbReference type="Proteomes" id="UP001465755"/>
    </source>
</evidence>
<dbReference type="Pfam" id="PF05753">
    <property type="entry name" value="TRAP_beta"/>
    <property type="match status" value="1"/>
</dbReference>
<protein>
    <recommendedName>
        <fullName evidence="4">Translocon-associated protein subunit beta</fullName>
    </recommendedName>
</protein>
<dbReference type="AlphaFoldDB" id="A0AAW1NTU5"/>
<dbReference type="Proteomes" id="UP001465755">
    <property type="component" value="Unassembled WGS sequence"/>
</dbReference>
<evidence type="ECO:0008006" key="4">
    <source>
        <dbReference type="Google" id="ProtNLM"/>
    </source>
</evidence>
<reference evidence="2 3" key="1">
    <citation type="journal article" date="2024" name="Nat. Commun.">
        <title>Phylogenomics reveals the evolutionary origins of lichenization in chlorophyte algae.</title>
        <authorList>
            <person name="Puginier C."/>
            <person name="Libourel C."/>
            <person name="Otte J."/>
            <person name="Skaloud P."/>
            <person name="Haon M."/>
            <person name="Grisel S."/>
            <person name="Petersen M."/>
            <person name="Berrin J.G."/>
            <person name="Delaux P.M."/>
            <person name="Dal Grande F."/>
            <person name="Keller J."/>
        </authorList>
    </citation>
    <scope>NUCLEOTIDE SEQUENCE [LARGE SCALE GENOMIC DNA]</scope>
    <source>
        <strain evidence="2 3">SAG 2036</strain>
    </source>
</reference>
<dbReference type="EMBL" id="JALJOQ010000111">
    <property type="protein sequence ID" value="KAK9797023.1"/>
    <property type="molecule type" value="Genomic_DNA"/>
</dbReference>
<feature type="signal peptide" evidence="1">
    <location>
        <begin position="1"/>
        <end position="24"/>
    </location>
</feature>
<keyword evidence="1" id="KW-0732">Signal</keyword>
<gene>
    <name evidence="2" type="ORF">WJX73_008159</name>
</gene>
<evidence type="ECO:0000256" key="1">
    <source>
        <dbReference type="SAM" id="SignalP"/>
    </source>
</evidence>